<dbReference type="CDD" id="cd00537">
    <property type="entry name" value="MTHFR"/>
    <property type="match status" value="1"/>
</dbReference>
<accession>A0A0F9SNS0</accession>
<dbReference type="PANTHER" id="PTHR45754:SF3">
    <property type="entry name" value="METHYLENETETRAHYDROFOLATE REDUCTASE (NADPH)"/>
    <property type="match status" value="1"/>
</dbReference>
<protein>
    <submittedName>
        <fullName evidence="7">Uncharacterized protein</fullName>
    </submittedName>
</protein>
<keyword evidence="5" id="KW-0274">FAD</keyword>
<comment type="caution">
    <text evidence="7">The sequence shown here is derived from an EMBL/GenBank/DDBJ whole genome shotgun (WGS) entry which is preliminary data.</text>
</comment>
<dbReference type="GO" id="GO:0035999">
    <property type="term" value="P:tetrahydrofolate interconversion"/>
    <property type="evidence" value="ECO:0007669"/>
    <property type="project" value="UniProtKB-UniPathway"/>
</dbReference>
<dbReference type="Gene3D" id="3.20.20.220">
    <property type="match status" value="1"/>
</dbReference>
<dbReference type="GO" id="GO:0071949">
    <property type="term" value="F:FAD binding"/>
    <property type="evidence" value="ECO:0007669"/>
    <property type="project" value="TreeGrafter"/>
</dbReference>
<proteinExistence type="inferred from homology"/>
<comment type="pathway">
    <text evidence="2">One-carbon metabolism; tetrahydrofolate interconversion.</text>
</comment>
<gene>
    <name evidence="7" type="ORF">LCGC14_0829480</name>
</gene>
<dbReference type="GO" id="GO:0009086">
    <property type="term" value="P:methionine biosynthetic process"/>
    <property type="evidence" value="ECO:0007669"/>
    <property type="project" value="TreeGrafter"/>
</dbReference>
<evidence type="ECO:0000313" key="7">
    <source>
        <dbReference type="EMBL" id="KKN30898.1"/>
    </source>
</evidence>
<dbReference type="PANTHER" id="PTHR45754">
    <property type="entry name" value="METHYLENETETRAHYDROFOLATE REDUCTASE"/>
    <property type="match status" value="1"/>
</dbReference>
<dbReference type="UniPathway" id="UPA00193"/>
<dbReference type="SUPFAM" id="SSF51730">
    <property type="entry name" value="FAD-linked oxidoreductase"/>
    <property type="match status" value="1"/>
</dbReference>
<dbReference type="GO" id="GO:0005829">
    <property type="term" value="C:cytosol"/>
    <property type="evidence" value="ECO:0007669"/>
    <property type="project" value="TreeGrafter"/>
</dbReference>
<evidence type="ECO:0000256" key="1">
    <source>
        <dbReference type="ARBA" id="ARBA00001974"/>
    </source>
</evidence>
<dbReference type="InterPro" id="IPR003171">
    <property type="entry name" value="Mehydrof_redctse-like"/>
</dbReference>
<evidence type="ECO:0000256" key="5">
    <source>
        <dbReference type="ARBA" id="ARBA00022827"/>
    </source>
</evidence>
<keyword evidence="4" id="KW-0285">Flavoprotein</keyword>
<comment type="cofactor">
    <cofactor evidence="1">
        <name>FAD</name>
        <dbReference type="ChEBI" id="CHEBI:57692"/>
    </cofactor>
</comment>
<evidence type="ECO:0000256" key="3">
    <source>
        <dbReference type="ARBA" id="ARBA00006743"/>
    </source>
</evidence>
<name>A0A0F9SNS0_9ZZZZ</name>
<dbReference type="InterPro" id="IPR029041">
    <property type="entry name" value="FAD-linked_oxidoreductase-like"/>
</dbReference>
<dbReference type="EMBL" id="LAZR01002372">
    <property type="protein sequence ID" value="KKN30898.1"/>
    <property type="molecule type" value="Genomic_DNA"/>
</dbReference>
<organism evidence="7">
    <name type="scientific">marine sediment metagenome</name>
    <dbReference type="NCBI Taxonomy" id="412755"/>
    <lineage>
        <taxon>unclassified sequences</taxon>
        <taxon>metagenomes</taxon>
        <taxon>ecological metagenomes</taxon>
    </lineage>
</organism>
<dbReference type="AlphaFoldDB" id="A0A0F9SNS0"/>
<sequence length="289" mass="32143">MTGELGPPKGADANVVLDKAALLKGEVDAVNITDCQTAIVRMSSIAASQLVKSRGVEPVVQMTCRDRNRIGIQSDLLGAWALGMKNLLCLTGDHQKFGNHPESKNVFDMDSIQLVQAVRDMRDKKQFINGEEIERPPSFFIGAVENPFAEPFEYRAPRLMKKIEAGADFFQTQIVYNVEKFKKWMADVRKLGGHKKAYILAGVAPLKSAGMAKYMKKFVPGMDVPDELIKRMEKAKDAKEEGINICVEIIKEMKKIDGISGVHIMAIEWEEAVPTIVERADLSPRPKVN</sequence>
<keyword evidence="6" id="KW-0560">Oxidoreductase</keyword>
<evidence type="ECO:0000256" key="6">
    <source>
        <dbReference type="ARBA" id="ARBA00023002"/>
    </source>
</evidence>
<evidence type="ECO:0000256" key="4">
    <source>
        <dbReference type="ARBA" id="ARBA00022630"/>
    </source>
</evidence>
<dbReference type="Pfam" id="PF02219">
    <property type="entry name" value="MTHFR"/>
    <property type="match status" value="1"/>
</dbReference>
<evidence type="ECO:0000256" key="2">
    <source>
        <dbReference type="ARBA" id="ARBA00004777"/>
    </source>
</evidence>
<reference evidence="7" key="1">
    <citation type="journal article" date="2015" name="Nature">
        <title>Complex archaea that bridge the gap between prokaryotes and eukaryotes.</title>
        <authorList>
            <person name="Spang A."/>
            <person name="Saw J.H."/>
            <person name="Jorgensen S.L."/>
            <person name="Zaremba-Niedzwiedzka K."/>
            <person name="Martijn J."/>
            <person name="Lind A.E."/>
            <person name="van Eijk R."/>
            <person name="Schleper C."/>
            <person name="Guy L."/>
            <person name="Ettema T.J."/>
        </authorList>
    </citation>
    <scope>NUCLEOTIDE SEQUENCE</scope>
</reference>
<comment type="similarity">
    <text evidence="3">Belongs to the methylenetetrahydrofolate reductase family.</text>
</comment>
<dbReference type="GO" id="GO:0004489">
    <property type="term" value="F:methylenetetrahydrofolate reductase [NAD(P)H] activity"/>
    <property type="evidence" value="ECO:0007669"/>
    <property type="project" value="InterPro"/>
</dbReference>